<dbReference type="InterPro" id="IPR002797">
    <property type="entry name" value="Polysacc_synth"/>
</dbReference>
<dbReference type="PIRSF" id="PIRSF038958">
    <property type="entry name" value="PG_synth_SpoVB"/>
    <property type="match status" value="1"/>
</dbReference>
<name>A0A1Y3MEJ1_9BACI</name>
<protein>
    <submittedName>
        <fullName evidence="6">Transporter</fullName>
    </submittedName>
</protein>
<evidence type="ECO:0000256" key="4">
    <source>
        <dbReference type="ARBA" id="ARBA00022989"/>
    </source>
</evidence>
<reference evidence="6 7" key="1">
    <citation type="submission" date="2017-02" db="EMBL/GenBank/DDBJ databases">
        <title>Bacillus pseudomycoides isolate FSL K6-0042.</title>
        <authorList>
            <person name="Kovac J."/>
        </authorList>
    </citation>
    <scope>NUCLEOTIDE SEQUENCE [LARGE SCALE GENOMIC DNA]</scope>
    <source>
        <strain evidence="6 7">FSL K6-0042</strain>
    </source>
</reference>
<dbReference type="EMBL" id="MWPX01000025">
    <property type="protein sequence ID" value="OUM47291.1"/>
    <property type="molecule type" value="Genomic_DNA"/>
</dbReference>
<evidence type="ECO:0000313" key="7">
    <source>
        <dbReference type="Proteomes" id="UP000195321"/>
    </source>
</evidence>
<accession>A0A1Y3MEJ1</accession>
<dbReference type="InterPro" id="IPR050833">
    <property type="entry name" value="Poly_Biosynth_Transport"/>
</dbReference>
<evidence type="ECO:0000256" key="5">
    <source>
        <dbReference type="ARBA" id="ARBA00023136"/>
    </source>
</evidence>
<dbReference type="InterPro" id="IPR024923">
    <property type="entry name" value="PG_synth_SpoVB"/>
</dbReference>
<comment type="subcellular location">
    <subcellularLocation>
        <location evidence="1">Cell membrane</location>
        <topology evidence="1">Multi-pass membrane protein</topology>
    </subcellularLocation>
</comment>
<dbReference type="CDD" id="cd13124">
    <property type="entry name" value="MATE_SpoVB_like"/>
    <property type="match status" value="1"/>
</dbReference>
<organism evidence="6 7">
    <name type="scientific">Bacillus pseudomycoides</name>
    <dbReference type="NCBI Taxonomy" id="64104"/>
    <lineage>
        <taxon>Bacteria</taxon>
        <taxon>Bacillati</taxon>
        <taxon>Bacillota</taxon>
        <taxon>Bacilli</taxon>
        <taxon>Bacillales</taxon>
        <taxon>Bacillaceae</taxon>
        <taxon>Bacillus</taxon>
        <taxon>Bacillus cereus group</taxon>
    </lineage>
</organism>
<comment type="caution">
    <text evidence="6">The sequence shown here is derived from an EMBL/GenBank/DDBJ whole genome shotgun (WGS) entry which is preliminary data.</text>
</comment>
<evidence type="ECO:0000256" key="2">
    <source>
        <dbReference type="ARBA" id="ARBA00022475"/>
    </source>
</evidence>
<dbReference type="PANTHER" id="PTHR30250:SF21">
    <property type="entry name" value="LIPID II FLIPPASE MURJ"/>
    <property type="match status" value="1"/>
</dbReference>
<keyword evidence="5" id="KW-0472">Membrane</keyword>
<evidence type="ECO:0000313" key="6">
    <source>
        <dbReference type="EMBL" id="OUM47291.1"/>
    </source>
</evidence>
<dbReference type="Pfam" id="PF01943">
    <property type="entry name" value="Polysacc_synt"/>
    <property type="match status" value="1"/>
</dbReference>
<keyword evidence="2" id="KW-1003">Cell membrane</keyword>
<dbReference type="Proteomes" id="UP000195321">
    <property type="component" value="Unassembled WGS sequence"/>
</dbReference>
<proteinExistence type="predicted"/>
<evidence type="ECO:0000256" key="1">
    <source>
        <dbReference type="ARBA" id="ARBA00004651"/>
    </source>
</evidence>
<evidence type="ECO:0000256" key="3">
    <source>
        <dbReference type="ARBA" id="ARBA00022692"/>
    </source>
</evidence>
<dbReference type="PANTHER" id="PTHR30250">
    <property type="entry name" value="PST FAMILY PREDICTED COLANIC ACID TRANSPORTER"/>
    <property type="match status" value="1"/>
</dbReference>
<dbReference type="GO" id="GO:0005886">
    <property type="term" value="C:plasma membrane"/>
    <property type="evidence" value="ECO:0007669"/>
    <property type="project" value="UniProtKB-SubCell"/>
</dbReference>
<keyword evidence="3" id="KW-0812">Transmembrane</keyword>
<dbReference type="AlphaFoldDB" id="A0A1Y3MEJ1"/>
<dbReference type="RefSeq" id="WP_016114593.1">
    <property type="nucleotide sequence ID" value="NZ_CP189809.1"/>
</dbReference>
<gene>
    <name evidence="6" type="ORF">BW425_19085</name>
</gene>
<sequence length="459" mass="50522">MKGSPFLRGTLFLTMATMISKMLGFIYVIPFTAMVGTSGYVLYTYAYRPYTIMLSIATMGLPLAVSKMVSKYDELNDYHTVKRVLKSGLFFMVFMGIVSFLVLYMLAPYLAKLVIVGSDQTGNSMTAVTYNIQIVSFALLIVPVMSLLRGFFQGFQSMGPSASSVVVEQFFRVLTILIGSFVVLHILKASVSLAVGVSTFGAFMGAAAGLTVLIGFYMRRRKYLKRKEIASIPQTTKPFFALYKELFTYSIPFVAVGLAIPLYQTIDTFTINKLLIEIGYVQGEAEKINAIIGLVQMVVLIPVSVATAFSMSLVPEMTKAYTAGNEQLLYRHFTKTNLLVVGITIPAAIGMIILAQPIYTLLFGVGNDPSLGSVILRYYAPACILFSLFTVTAAMLQGIDQQQKTVLGLTLGIIIKVVLNIILLPYFDYTSFIISTYAGYTVSVSFNLWMLSKYVIKAT</sequence>
<keyword evidence="4" id="KW-1133">Transmembrane helix</keyword>